<organism evidence="1 2">
    <name type="scientific">Lederbergia lenta</name>
    <name type="common">Bacillus lentus</name>
    <dbReference type="NCBI Taxonomy" id="1467"/>
    <lineage>
        <taxon>Bacteria</taxon>
        <taxon>Bacillati</taxon>
        <taxon>Bacillota</taxon>
        <taxon>Bacilli</taxon>
        <taxon>Bacillales</taxon>
        <taxon>Bacillaceae</taxon>
        <taxon>Lederbergia</taxon>
    </lineage>
</organism>
<dbReference type="Proteomes" id="UP000249134">
    <property type="component" value="Chromosome 1"/>
</dbReference>
<sequence length="134" mass="15552">MDLDNCPNCGNIYVKNTIRDCCDACYKKEEADYDRVYRFLRKRENRAATMETVAKATDVEEYLLQKWVKKGRLQVAQFPNLGFPCDRCGTLITKGKICENCATSIKQELSAFENEKNRQDQLHTAVYHSQDLKK</sequence>
<gene>
    <name evidence="1" type="ORF">NCTC4824_03550</name>
</gene>
<dbReference type="KEGG" id="blen:NCTC4824_03550"/>
<protein>
    <submittedName>
        <fullName evidence="1">YvyF</fullName>
    </submittedName>
</protein>
<keyword evidence="2" id="KW-1185">Reference proteome</keyword>
<dbReference type="AlphaFoldDB" id="A0A2X4WGQ6"/>
<evidence type="ECO:0000313" key="1">
    <source>
        <dbReference type="EMBL" id="SQI62019.1"/>
    </source>
</evidence>
<dbReference type="InterPro" id="IPR022258">
    <property type="entry name" value="Flagellar_operon_YvyF"/>
</dbReference>
<dbReference type="NCBIfam" id="TIGR03826">
    <property type="entry name" value="YvyF"/>
    <property type="match status" value="1"/>
</dbReference>
<reference evidence="1 2" key="1">
    <citation type="submission" date="2018-06" db="EMBL/GenBank/DDBJ databases">
        <authorList>
            <consortium name="Pathogen Informatics"/>
            <person name="Doyle S."/>
        </authorList>
    </citation>
    <scope>NUCLEOTIDE SEQUENCE [LARGE SCALE GENOMIC DNA]</scope>
    <source>
        <strain evidence="1 2">NCTC4824</strain>
    </source>
</reference>
<dbReference type="EMBL" id="LS483476">
    <property type="protein sequence ID" value="SQI62019.1"/>
    <property type="molecule type" value="Genomic_DNA"/>
</dbReference>
<name>A0A2X4WGQ6_LEDLE</name>
<accession>A0A2X4WGQ6</accession>
<dbReference type="STRING" id="1348624.GCA_001591545_02232"/>
<evidence type="ECO:0000313" key="2">
    <source>
        <dbReference type="Proteomes" id="UP000249134"/>
    </source>
</evidence>
<proteinExistence type="predicted"/>